<dbReference type="GO" id="GO:0004806">
    <property type="term" value="F:triacylglycerol lipase activity"/>
    <property type="evidence" value="ECO:0007669"/>
    <property type="project" value="TreeGrafter"/>
</dbReference>
<dbReference type="Gene3D" id="3.40.50.1820">
    <property type="entry name" value="alpha/beta hydrolase"/>
    <property type="match status" value="1"/>
</dbReference>
<evidence type="ECO:0000313" key="3">
    <source>
        <dbReference type="Proteomes" id="UP000578112"/>
    </source>
</evidence>
<dbReference type="Pfam" id="PF00561">
    <property type="entry name" value="Abhydrolase_1"/>
    <property type="match status" value="1"/>
</dbReference>
<dbReference type="RefSeq" id="WP_184994321.1">
    <property type="nucleotide sequence ID" value="NZ_BOMK01000004.1"/>
</dbReference>
<dbReference type="Proteomes" id="UP000578112">
    <property type="component" value="Unassembled WGS sequence"/>
</dbReference>
<dbReference type="InterPro" id="IPR000073">
    <property type="entry name" value="AB_hydrolase_1"/>
</dbReference>
<dbReference type="PANTHER" id="PTHR43433:SF5">
    <property type="entry name" value="AB HYDROLASE-1 DOMAIN-CONTAINING PROTEIN"/>
    <property type="match status" value="1"/>
</dbReference>
<dbReference type="InterPro" id="IPR029058">
    <property type="entry name" value="AB_hydrolase_fold"/>
</dbReference>
<evidence type="ECO:0000313" key="2">
    <source>
        <dbReference type="EMBL" id="MBB4762945.1"/>
    </source>
</evidence>
<name>A0A7W7HYA2_9ACTN</name>
<accession>A0A7W7HYA2</accession>
<feature type="domain" description="AB hydrolase-1" evidence="1">
    <location>
        <begin position="25"/>
        <end position="268"/>
    </location>
</feature>
<dbReference type="PRINTS" id="PR00111">
    <property type="entry name" value="ABHYDROLASE"/>
</dbReference>
<protein>
    <submittedName>
        <fullName evidence="2">Pimeloyl-ACP methyl ester carboxylesterase</fullName>
    </submittedName>
</protein>
<dbReference type="SUPFAM" id="SSF53474">
    <property type="entry name" value="alpha/beta-Hydrolases"/>
    <property type="match status" value="1"/>
</dbReference>
<dbReference type="GO" id="GO:0046503">
    <property type="term" value="P:glycerolipid catabolic process"/>
    <property type="evidence" value="ECO:0007669"/>
    <property type="project" value="TreeGrafter"/>
</dbReference>
<proteinExistence type="predicted"/>
<gene>
    <name evidence="2" type="ORF">BJ971_003501</name>
</gene>
<dbReference type="AlphaFoldDB" id="A0A7W7HYA2"/>
<keyword evidence="3" id="KW-1185">Reference proteome</keyword>
<dbReference type="InterPro" id="IPR050471">
    <property type="entry name" value="AB_hydrolase"/>
</dbReference>
<comment type="caution">
    <text evidence="2">The sequence shown here is derived from an EMBL/GenBank/DDBJ whole genome shotgun (WGS) entry which is preliminary data.</text>
</comment>
<organism evidence="2 3">
    <name type="scientific">Actinoplanes digitatis</name>
    <dbReference type="NCBI Taxonomy" id="1868"/>
    <lineage>
        <taxon>Bacteria</taxon>
        <taxon>Bacillati</taxon>
        <taxon>Actinomycetota</taxon>
        <taxon>Actinomycetes</taxon>
        <taxon>Micromonosporales</taxon>
        <taxon>Micromonosporaceae</taxon>
        <taxon>Actinoplanes</taxon>
    </lineage>
</organism>
<dbReference type="PANTHER" id="PTHR43433">
    <property type="entry name" value="HYDROLASE, ALPHA/BETA FOLD FAMILY PROTEIN"/>
    <property type="match status" value="1"/>
</dbReference>
<dbReference type="EMBL" id="JACHNH010000001">
    <property type="protein sequence ID" value="MBB4762945.1"/>
    <property type="molecule type" value="Genomic_DNA"/>
</dbReference>
<sequence>MTTGTARHGDIQIAYEVEGTGGGEPLLLIMGLGLPMSFWPDAFRRLLVDRGFQVARFDNRDVGASSHLTGLGRPSPLAFAARRWSGYRLTDMADDAVAVLDALGWASAHVVGVSLGGMIAQTLAGRRPDRVRTLTSISSTPAAHVGRPHPRVLPALLTAPARTREAAARRLLHIFRVIGSPGYALDENAIREAAERGFDVAHDPDGVLRQLAAIVSAPDRRTLLRRLRLPALVVHGDADPLVRLSGGLATARAIPGAKLVVFPGMGHDLPAALLPAVADEITALARQRASAPWSRITRDQRPADEEPNPR</sequence>
<reference evidence="2 3" key="1">
    <citation type="submission" date="2020-08" db="EMBL/GenBank/DDBJ databases">
        <title>Sequencing the genomes of 1000 actinobacteria strains.</title>
        <authorList>
            <person name="Klenk H.-P."/>
        </authorList>
    </citation>
    <scope>NUCLEOTIDE SEQUENCE [LARGE SCALE GENOMIC DNA]</scope>
    <source>
        <strain evidence="2 3">DSM 43149</strain>
    </source>
</reference>
<evidence type="ECO:0000259" key="1">
    <source>
        <dbReference type="Pfam" id="PF00561"/>
    </source>
</evidence>